<protein>
    <recommendedName>
        <fullName evidence="3 10">Glutamate--cysteine ligase</fullName>
        <ecNumber evidence="3 10">6.3.2.2</ecNumber>
    </recommendedName>
    <alternativeName>
        <fullName evidence="9 10">Gamma-ECS</fullName>
    </alternativeName>
    <alternativeName>
        <fullName evidence="8 10">Gamma-glutamylcysteine synthetase</fullName>
    </alternativeName>
</protein>
<accession>A0ABQ9FI31</accession>
<evidence type="ECO:0000256" key="1">
    <source>
        <dbReference type="ARBA" id="ARBA00005006"/>
    </source>
</evidence>
<evidence type="ECO:0000256" key="4">
    <source>
        <dbReference type="ARBA" id="ARBA00022598"/>
    </source>
</evidence>
<dbReference type="Gene3D" id="1.10.8.960">
    <property type="match status" value="1"/>
</dbReference>
<gene>
    <name evidence="11" type="ORF">KUTeg_004859</name>
</gene>
<sequence>MKTRLKLDSREIEKKLRTLLRPTNMGLLSKGSPFSWEDTKKHAAKVRKQGVKQFLHQYQRSKDRVDEKFLWGDEVEYTLVKFDDENKTVKLLMKSKILLEELKQREKDKTKVTSWELEYGAFMIEGTPRMPYKNSLEQMVYIETNMKIRRDEIQQMLESDEKILTLTAFPRIGCPNFTFPKTFITPDKGYARSIFFPDEAIFGHPKMRTFTRNVRERRGCKPVINVPIYKDLNTPVPFKEDFKVFGDNGECQNAALVDNIYMDSLSFGPSCCCIQVTMQAHDLQEAKYLYDQLANICPIMLAVSAASPIYRGYLSDIDNRWEVLTQAVDDRTPAELHSQETIHKTFRPRWDSVDCYLSESNTDYNLRDVIFDSRVYQTFIDNGVEEPLARHFAYIFLRDPMFLYKELLEQNHEEETDHFDNFNTANYQTLRLKIPPCNTEDIGWRVEFRPMDLQLTDKENAAYAVFVILLSRVIITYKLDLVIPLSKVDENMTNSYDRDAVRNQTFYFRQHIMKDCLTKNCSRCVQNPGKSCIPASRDYRRMTIDEIINGTEDFVGLIPLINKYLDGITTDTNTKQTIEGYLKIISYRASGKMKTTAKWIREFVRKHPEYKHDSVVTEKITYDFRNALVRKFLLQVM</sequence>
<dbReference type="PANTHER" id="PTHR11164">
    <property type="entry name" value="GLUTAMATE CYSTEINE LIGASE"/>
    <property type="match status" value="1"/>
</dbReference>
<keyword evidence="4 10" id="KW-0436">Ligase</keyword>
<keyword evidence="12" id="KW-1185">Reference proteome</keyword>
<dbReference type="PANTHER" id="PTHR11164:SF0">
    <property type="entry name" value="GLUTAMATE--CYSTEINE LIGASE CATALYTIC SUBUNIT"/>
    <property type="match status" value="1"/>
</dbReference>
<dbReference type="Proteomes" id="UP001217089">
    <property type="component" value="Unassembled WGS sequence"/>
</dbReference>
<dbReference type="EMBL" id="JARBDR010000246">
    <property type="protein sequence ID" value="KAJ8316955.1"/>
    <property type="molecule type" value="Genomic_DNA"/>
</dbReference>
<evidence type="ECO:0000256" key="3">
    <source>
        <dbReference type="ARBA" id="ARBA00012220"/>
    </source>
</evidence>
<keyword evidence="6 10" id="KW-0547">Nucleotide-binding</keyword>
<organism evidence="11 12">
    <name type="scientific">Tegillarca granosa</name>
    <name type="common">Malaysian cockle</name>
    <name type="synonym">Anadara granosa</name>
    <dbReference type="NCBI Taxonomy" id="220873"/>
    <lineage>
        <taxon>Eukaryota</taxon>
        <taxon>Metazoa</taxon>
        <taxon>Spiralia</taxon>
        <taxon>Lophotrochozoa</taxon>
        <taxon>Mollusca</taxon>
        <taxon>Bivalvia</taxon>
        <taxon>Autobranchia</taxon>
        <taxon>Pteriomorphia</taxon>
        <taxon>Arcoida</taxon>
        <taxon>Arcoidea</taxon>
        <taxon>Arcidae</taxon>
        <taxon>Tegillarca</taxon>
    </lineage>
</organism>
<dbReference type="InterPro" id="IPR004308">
    <property type="entry name" value="GCS"/>
</dbReference>
<keyword evidence="7 10" id="KW-0067">ATP-binding</keyword>
<evidence type="ECO:0000313" key="11">
    <source>
        <dbReference type="EMBL" id="KAJ8316955.1"/>
    </source>
</evidence>
<evidence type="ECO:0000256" key="2">
    <source>
        <dbReference type="ARBA" id="ARBA00008100"/>
    </source>
</evidence>
<evidence type="ECO:0000256" key="5">
    <source>
        <dbReference type="ARBA" id="ARBA00022684"/>
    </source>
</evidence>
<proteinExistence type="inferred from homology"/>
<comment type="similarity">
    <text evidence="2 10">Belongs to the glutamate--cysteine ligase type 3 family.</text>
</comment>
<dbReference type="EC" id="6.3.2.2" evidence="3 10"/>
<evidence type="ECO:0000256" key="7">
    <source>
        <dbReference type="ARBA" id="ARBA00022840"/>
    </source>
</evidence>
<dbReference type="Gene3D" id="3.30.590.50">
    <property type="match status" value="2"/>
</dbReference>
<comment type="catalytic activity">
    <reaction evidence="10">
        <text>L-cysteine + L-glutamate + ATP = gamma-L-glutamyl-L-cysteine + ADP + phosphate + H(+)</text>
        <dbReference type="Rhea" id="RHEA:13285"/>
        <dbReference type="ChEBI" id="CHEBI:15378"/>
        <dbReference type="ChEBI" id="CHEBI:29985"/>
        <dbReference type="ChEBI" id="CHEBI:30616"/>
        <dbReference type="ChEBI" id="CHEBI:35235"/>
        <dbReference type="ChEBI" id="CHEBI:43474"/>
        <dbReference type="ChEBI" id="CHEBI:58173"/>
        <dbReference type="ChEBI" id="CHEBI:456216"/>
        <dbReference type="EC" id="6.3.2.2"/>
    </reaction>
</comment>
<reference evidence="11 12" key="1">
    <citation type="submission" date="2022-12" db="EMBL/GenBank/DDBJ databases">
        <title>Chromosome-level genome of Tegillarca granosa.</title>
        <authorList>
            <person name="Kim J."/>
        </authorList>
    </citation>
    <scope>NUCLEOTIDE SEQUENCE [LARGE SCALE GENOMIC DNA]</scope>
    <source>
        <strain evidence="11">Teg-2019</strain>
        <tissue evidence="11">Adductor muscle</tissue>
    </source>
</reference>
<evidence type="ECO:0000256" key="8">
    <source>
        <dbReference type="ARBA" id="ARBA00030585"/>
    </source>
</evidence>
<name>A0ABQ9FI31_TEGGR</name>
<dbReference type="Pfam" id="PF03074">
    <property type="entry name" value="GCS"/>
    <property type="match status" value="1"/>
</dbReference>
<dbReference type="InterPro" id="IPR014746">
    <property type="entry name" value="Gln_synth/guanido_kin_cat_dom"/>
</dbReference>
<evidence type="ECO:0000313" key="12">
    <source>
        <dbReference type="Proteomes" id="UP001217089"/>
    </source>
</evidence>
<evidence type="ECO:0000256" key="10">
    <source>
        <dbReference type="RuleBase" id="RU367135"/>
    </source>
</evidence>
<dbReference type="SUPFAM" id="SSF55931">
    <property type="entry name" value="Glutamine synthetase/guanido kinase"/>
    <property type="match status" value="1"/>
</dbReference>
<evidence type="ECO:0000256" key="6">
    <source>
        <dbReference type="ARBA" id="ARBA00022741"/>
    </source>
</evidence>
<evidence type="ECO:0000256" key="9">
    <source>
        <dbReference type="ARBA" id="ARBA00032122"/>
    </source>
</evidence>
<comment type="pathway">
    <text evidence="1 10">Sulfur metabolism; glutathione biosynthesis; glutathione from L-cysteine and L-glutamate: step 1/2.</text>
</comment>
<comment type="caution">
    <text evidence="11">The sequence shown here is derived from an EMBL/GenBank/DDBJ whole genome shotgun (WGS) entry which is preliminary data.</text>
</comment>
<keyword evidence="5 10" id="KW-0317">Glutathione biosynthesis</keyword>